<reference evidence="2" key="1">
    <citation type="submission" date="2016-01" db="EMBL/GenBank/DDBJ databases">
        <title>Draft genome of Chromobacterium sp. F49.</title>
        <authorList>
            <person name="Hong K.W."/>
        </authorList>
    </citation>
    <scope>NUCLEOTIDE SEQUENCE [LARGE SCALE GENOMIC DNA]</scope>
    <source>
        <strain evidence="2">M63</strain>
    </source>
</reference>
<comment type="caution">
    <text evidence="1">The sequence shown here is derived from an EMBL/GenBank/DDBJ whole genome shotgun (WGS) entry which is preliminary data.</text>
</comment>
<dbReference type="PANTHER" id="PTHR30528:SF0">
    <property type="entry name" value="CYTOPLASMIC PROTEIN"/>
    <property type="match status" value="1"/>
</dbReference>
<sequence length="397" mass="46853">MTPIQLTKSQARRFLLYYHGLYGDFEFAGSEGIVSYIRRVGCIQFDPLNVVGMNPELVLQSRVKDFDRSMLRDLLYNERQLIDHWDKNMAIFPVEDWPYFSKFRKKYQAWCAARQSTVDKIYEEIKNRGALFSGDLHFDEKIDWGWGPTRLARAALEGMNYAGLLVIHHKVNTRKYYDLAERHIAEELYCAQEPFQTDEQYYDWNVLRRIGSIGMLWNRPSDGWLGISGMKSPQRNEAFTRLLSGNRIVEIHVEDLEHPLYIRRTDLELLNRALSENPAVERSSILAPLDNMLWDRNLIQALFNFEYRWEVYKPAVERKFGYYVLPVLYGDQIVARFEPQQHKSGTPLAIKNWWWENSISVTTPMKESILDCLKRFAAYLGTTFHKNDVAHIFRKRK</sequence>
<dbReference type="AlphaFoldDB" id="A0A161S1D5"/>
<dbReference type="OrthoDB" id="9787207at2"/>
<dbReference type="PANTHER" id="PTHR30528">
    <property type="entry name" value="CYTOPLASMIC PROTEIN"/>
    <property type="match status" value="1"/>
</dbReference>
<keyword evidence="2" id="KW-1185">Reference proteome</keyword>
<dbReference type="EMBL" id="LQRA01000058">
    <property type="protein sequence ID" value="KZE77959.1"/>
    <property type="molecule type" value="Genomic_DNA"/>
</dbReference>
<protein>
    <recommendedName>
        <fullName evidence="3">Winged helix-turn-helix domain-containing protein</fullName>
    </recommendedName>
</protein>
<dbReference type="RefSeq" id="WP_063183434.1">
    <property type="nucleotide sequence ID" value="NZ_LQRA01000058.1"/>
</dbReference>
<proteinExistence type="predicted"/>
<gene>
    <name evidence="1" type="ORF">AV654_20535</name>
</gene>
<organism evidence="1 2">
    <name type="scientific">Paenibacillus elgii</name>
    <dbReference type="NCBI Taxonomy" id="189691"/>
    <lineage>
        <taxon>Bacteria</taxon>
        <taxon>Bacillati</taxon>
        <taxon>Bacillota</taxon>
        <taxon>Bacilli</taxon>
        <taxon>Bacillales</taxon>
        <taxon>Paenibacillaceae</taxon>
        <taxon>Paenibacillus</taxon>
    </lineage>
</organism>
<evidence type="ECO:0008006" key="3">
    <source>
        <dbReference type="Google" id="ProtNLM"/>
    </source>
</evidence>
<evidence type="ECO:0000313" key="2">
    <source>
        <dbReference type="Proteomes" id="UP000076563"/>
    </source>
</evidence>
<evidence type="ECO:0000313" key="1">
    <source>
        <dbReference type="EMBL" id="KZE77959.1"/>
    </source>
</evidence>
<dbReference type="Pfam" id="PF06224">
    <property type="entry name" value="AlkZ-like"/>
    <property type="match status" value="1"/>
</dbReference>
<accession>A0A161S1D5</accession>
<dbReference type="Proteomes" id="UP000076563">
    <property type="component" value="Unassembled WGS sequence"/>
</dbReference>
<dbReference type="STRING" id="1007103.GCA_000213315_01526"/>
<dbReference type="eggNOG" id="COG3214">
    <property type="taxonomic scope" value="Bacteria"/>
</dbReference>
<name>A0A161S1D5_9BACL</name>
<dbReference type="InterPro" id="IPR009351">
    <property type="entry name" value="AlkZ-like"/>
</dbReference>